<proteinExistence type="predicted"/>
<evidence type="ECO:0000256" key="2">
    <source>
        <dbReference type="PROSITE-ProRule" id="PRU00779"/>
    </source>
</evidence>
<feature type="domain" description="P-type" evidence="4">
    <location>
        <begin position="24"/>
        <end position="64"/>
    </location>
</feature>
<dbReference type="CDD" id="cd00111">
    <property type="entry name" value="Trefoil"/>
    <property type="match status" value="1"/>
</dbReference>
<protein>
    <recommendedName>
        <fullName evidence="4">P-type domain-containing protein</fullName>
    </recommendedName>
</protein>
<reference evidence="5" key="2">
    <citation type="submission" date="2025-09" db="UniProtKB">
        <authorList>
            <consortium name="Ensembl"/>
        </authorList>
    </citation>
    <scope>IDENTIFICATION</scope>
</reference>
<dbReference type="InterPro" id="IPR000519">
    <property type="entry name" value="P_trefoil_dom"/>
</dbReference>
<feature type="chain" id="PRO_5039934578" description="P-type domain-containing protein" evidence="3">
    <location>
        <begin position="19"/>
        <end position="97"/>
    </location>
</feature>
<feature type="disulfide bond" evidence="2">
    <location>
        <begin position="26"/>
        <end position="52"/>
    </location>
</feature>
<feature type="signal peptide" evidence="3">
    <location>
        <begin position="1"/>
        <end position="18"/>
    </location>
</feature>
<comment type="caution">
    <text evidence="2">Lacks conserved residue(s) required for the propagation of feature annotation.</text>
</comment>
<dbReference type="InterPro" id="IPR044913">
    <property type="entry name" value="P_trefoil_dom_sf"/>
</dbReference>
<keyword evidence="6" id="KW-1185">Reference proteome</keyword>
<organism evidence="5 6">
    <name type="scientific">Cyprinus carpio carpio</name>
    <dbReference type="NCBI Taxonomy" id="630221"/>
    <lineage>
        <taxon>Eukaryota</taxon>
        <taxon>Metazoa</taxon>
        <taxon>Chordata</taxon>
        <taxon>Craniata</taxon>
        <taxon>Vertebrata</taxon>
        <taxon>Euteleostomi</taxon>
        <taxon>Actinopterygii</taxon>
        <taxon>Neopterygii</taxon>
        <taxon>Teleostei</taxon>
        <taxon>Ostariophysi</taxon>
        <taxon>Cypriniformes</taxon>
        <taxon>Cyprinidae</taxon>
        <taxon>Cyprininae</taxon>
        <taxon>Cyprinus</taxon>
    </lineage>
</organism>
<dbReference type="SUPFAM" id="SSF57492">
    <property type="entry name" value="Trefoil"/>
    <property type="match status" value="1"/>
</dbReference>
<dbReference type="Gene3D" id="4.10.110.10">
    <property type="entry name" value="Spasmolytic Protein, domain 1"/>
    <property type="match status" value="1"/>
</dbReference>
<evidence type="ECO:0000256" key="3">
    <source>
        <dbReference type="SAM" id="SignalP"/>
    </source>
</evidence>
<dbReference type="Proteomes" id="UP001108240">
    <property type="component" value="Unplaced"/>
</dbReference>
<dbReference type="AlphaFoldDB" id="A0A8C1F4G6"/>
<keyword evidence="1 2" id="KW-1015">Disulfide bond</keyword>
<dbReference type="Ensembl" id="ENSCCRT00000093961.2">
    <property type="protein sequence ID" value="ENSCCRP00000086492.2"/>
    <property type="gene ID" value="ENSCCRG00000006939.2"/>
</dbReference>
<keyword evidence="3" id="KW-0732">Signal</keyword>
<dbReference type="Pfam" id="PF00088">
    <property type="entry name" value="Trefoil"/>
    <property type="match status" value="1"/>
</dbReference>
<dbReference type="SMART" id="SM00018">
    <property type="entry name" value="PD"/>
    <property type="match status" value="1"/>
</dbReference>
<dbReference type="PROSITE" id="PS00025">
    <property type="entry name" value="P_TREFOIL_1"/>
    <property type="match status" value="1"/>
</dbReference>
<dbReference type="PROSITE" id="PS51448">
    <property type="entry name" value="P_TREFOIL_2"/>
    <property type="match status" value="1"/>
</dbReference>
<reference evidence="5" key="1">
    <citation type="submission" date="2025-08" db="UniProtKB">
        <authorList>
            <consortium name="Ensembl"/>
        </authorList>
    </citation>
    <scope>IDENTIFICATION</scope>
</reference>
<feature type="disulfide bond" evidence="2">
    <location>
        <begin position="36"/>
        <end position="51"/>
    </location>
</feature>
<name>A0A8C1F4G6_CYPCA</name>
<accession>A0A8C1F4G6</accession>
<evidence type="ECO:0000259" key="4">
    <source>
        <dbReference type="PROSITE" id="PS51448"/>
    </source>
</evidence>
<evidence type="ECO:0000256" key="1">
    <source>
        <dbReference type="ARBA" id="ARBA00023157"/>
    </source>
</evidence>
<evidence type="ECO:0000313" key="5">
    <source>
        <dbReference type="Ensembl" id="ENSCCRP00000086492.2"/>
    </source>
</evidence>
<sequence length="97" mass="10840">QKSCTAFFFFFTIVLSLGRPLHSERCSISDNQRVSCGTSGITQDECLATGCCFDERTSISVHTATVQLQLKLSSESILMYQWSFSLKKVYPCLSVLI</sequence>
<evidence type="ECO:0000313" key="6">
    <source>
        <dbReference type="Proteomes" id="UP001108240"/>
    </source>
</evidence>
<dbReference type="GeneTree" id="ENSGT00940000163253"/>
<dbReference type="InterPro" id="IPR017957">
    <property type="entry name" value="P_trefoil_CS"/>
</dbReference>